<name>A0A5Q2MZJ5_9FIRM</name>
<organism evidence="3 4">
    <name type="scientific">Heliorestis convoluta</name>
    <dbReference type="NCBI Taxonomy" id="356322"/>
    <lineage>
        <taxon>Bacteria</taxon>
        <taxon>Bacillati</taxon>
        <taxon>Bacillota</taxon>
        <taxon>Clostridia</taxon>
        <taxon>Eubacteriales</taxon>
        <taxon>Heliobacteriaceae</taxon>
        <taxon>Heliorestis</taxon>
    </lineage>
</organism>
<accession>A0A5Q2MZJ5</accession>
<dbReference type="OrthoDB" id="1952410at2"/>
<dbReference type="Proteomes" id="UP000366051">
    <property type="component" value="Chromosome"/>
</dbReference>
<dbReference type="EMBL" id="CP045875">
    <property type="protein sequence ID" value="QGG47451.1"/>
    <property type="molecule type" value="Genomic_DNA"/>
</dbReference>
<keyword evidence="4" id="KW-1185">Reference proteome</keyword>
<keyword evidence="1" id="KW-0812">Transmembrane</keyword>
<proteinExistence type="predicted"/>
<keyword evidence="1" id="KW-1133">Transmembrane helix</keyword>
<dbReference type="InterPro" id="IPR018758">
    <property type="entry name" value="FtrD-like"/>
</dbReference>
<dbReference type="Pfam" id="PF10080">
    <property type="entry name" value="FtrD-like"/>
    <property type="match status" value="1"/>
</dbReference>
<evidence type="ECO:0000313" key="3">
    <source>
        <dbReference type="EMBL" id="QGG47451.1"/>
    </source>
</evidence>
<evidence type="ECO:0000256" key="1">
    <source>
        <dbReference type="SAM" id="Phobius"/>
    </source>
</evidence>
<feature type="transmembrane region" description="Helical" evidence="1">
    <location>
        <begin position="21"/>
        <end position="44"/>
    </location>
</feature>
<feature type="domain" description="Membrane iron-sulfur containing protein FtrD-like" evidence="2">
    <location>
        <begin position="92"/>
        <end position="192"/>
    </location>
</feature>
<dbReference type="RefSeq" id="WP_153724820.1">
    <property type="nucleotide sequence ID" value="NZ_CP045875.1"/>
</dbReference>
<dbReference type="AlphaFoldDB" id="A0A5Q2MZJ5"/>
<sequence length="197" mass="21904">MTKENKRQKFSAENQKAAKNKTMVLSGLIGAFFVILVAGFFLFYSPNNAPVSAHGGTYVVDEKPSYRGQMIPMSDIEYVQEPEGIVLSLQEVEAKKFVYFEHEQEDRALPLSVFVAPNGRVVAAVSVCEPCGSNRFTIADDDLVCNACTTRWDLNTLKGKMGACMNYPPDELPYVVDGDRLIIDAEAANNWNTRDYS</sequence>
<evidence type="ECO:0000259" key="2">
    <source>
        <dbReference type="Pfam" id="PF10080"/>
    </source>
</evidence>
<protein>
    <submittedName>
        <fullName evidence="3">Membrane protein</fullName>
    </submittedName>
</protein>
<evidence type="ECO:0000313" key="4">
    <source>
        <dbReference type="Proteomes" id="UP000366051"/>
    </source>
</evidence>
<keyword evidence="1" id="KW-0472">Membrane</keyword>
<gene>
    <name evidence="3" type="ORF">FTV88_1304</name>
</gene>
<reference evidence="4" key="1">
    <citation type="submission" date="2019-11" db="EMBL/GenBank/DDBJ databases">
        <title>Genome sequence of Heliorestis convoluta strain HH, an alkaliphilic and minimalistic phototrophic bacterium from a soda lake in Egypt.</title>
        <authorList>
            <person name="Dewey E.D."/>
            <person name="Stokes L.M."/>
            <person name="Burchell B.M."/>
            <person name="Shaffer K.N."/>
            <person name="Huntington A.M."/>
            <person name="Baker J.M."/>
            <person name="Nadendla S."/>
            <person name="Giglio M.G."/>
            <person name="Touchman J.W."/>
            <person name="Blankenship R.E."/>
            <person name="Madigan M.T."/>
            <person name="Sattley W.M."/>
        </authorList>
    </citation>
    <scope>NUCLEOTIDE SEQUENCE [LARGE SCALE GENOMIC DNA]</scope>
    <source>
        <strain evidence="4">HH</strain>
    </source>
</reference>
<dbReference type="KEGG" id="hcv:FTV88_1304"/>